<comment type="caution">
    <text evidence="1">The sequence shown here is derived from an EMBL/GenBank/DDBJ whole genome shotgun (WGS) entry which is preliminary data.</text>
</comment>
<gene>
    <name evidence="1" type="ORF">KDAU_30840</name>
</gene>
<evidence type="ECO:0000313" key="1">
    <source>
        <dbReference type="EMBL" id="GCE05755.1"/>
    </source>
</evidence>
<reference evidence="2" key="1">
    <citation type="submission" date="2018-12" db="EMBL/GenBank/DDBJ databases">
        <title>Tengunoibacter tsumagoiensis gen. nov., sp. nov., Dictyobacter kobayashii sp. nov., D. alpinus sp. nov., and D. joshuensis sp. nov. and description of Dictyobacteraceae fam. nov. within the order Ktedonobacterales isolated from Tengu-no-mugimeshi.</title>
        <authorList>
            <person name="Wang C.M."/>
            <person name="Zheng Y."/>
            <person name="Sakai Y."/>
            <person name="Toyoda A."/>
            <person name="Minakuchi Y."/>
            <person name="Abe K."/>
            <person name="Yokota A."/>
            <person name="Yabe S."/>
        </authorList>
    </citation>
    <scope>NUCLEOTIDE SEQUENCE [LARGE SCALE GENOMIC DNA]</scope>
    <source>
        <strain evidence="2">S-27</strain>
    </source>
</reference>
<evidence type="ECO:0000313" key="2">
    <source>
        <dbReference type="Proteomes" id="UP000287224"/>
    </source>
</evidence>
<dbReference type="AlphaFoldDB" id="A0A401ZFV3"/>
<accession>A0A401ZFV3</accession>
<organism evidence="1 2">
    <name type="scientific">Dictyobacter aurantiacus</name>
    <dbReference type="NCBI Taxonomy" id="1936993"/>
    <lineage>
        <taxon>Bacteria</taxon>
        <taxon>Bacillati</taxon>
        <taxon>Chloroflexota</taxon>
        <taxon>Ktedonobacteria</taxon>
        <taxon>Ktedonobacterales</taxon>
        <taxon>Dictyobacteraceae</taxon>
        <taxon>Dictyobacter</taxon>
    </lineage>
</organism>
<protein>
    <submittedName>
        <fullName evidence="1">Uncharacterized protein</fullName>
    </submittedName>
</protein>
<name>A0A401ZFV3_9CHLR</name>
<dbReference type="EMBL" id="BIFQ01000001">
    <property type="protein sequence ID" value="GCE05755.1"/>
    <property type="molecule type" value="Genomic_DNA"/>
</dbReference>
<dbReference type="RefSeq" id="WP_126596782.1">
    <property type="nucleotide sequence ID" value="NZ_BIFQ01000001.1"/>
</dbReference>
<dbReference type="Proteomes" id="UP000287224">
    <property type="component" value="Unassembled WGS sequence"/>
</dbReference>
<sequence>MDEHMTQQQYVQAVLTLACAVLRLQGVNLFEATIEQAWDAFSIGLARDPFAPVARFHTIYGSMLHSQFALLWPAFQYELACNVGVIGQGQETWLGGTA</sequence>
<proteinExistence type="predicted"/>
<keyword evidence="2" id="KW-1185">Reference proteome</keyword>